<dbReference type="AlphaFoldDB" id="A0A7U6L915"/>
<dbReference type="Pfam" id="PF14393">
    <property type="entry name" value="DUF4422"/>
    <property type="match status" value="1"/>
</dbReference>
<dbReference type="KEGG" id="lwd:JCM16777_0127"/>
<sequence length="286" mass="34717">MLKTKGFIGVAFHKKFFSYKDDIIVPIHVGSKKSKENLEYLKDSLGDNISEKNKNFCELTGIYWMWKNVDANFYGMMHYRRYISLENKLGYILKRGLYVFSRLFYLKPVINMLDMRELFQIKISDKQVMEQEIKKLSEKITREIQKYDVILPKKEIFNKSVYLQYKKSHIVEHLDKLLEIIKEDYEYIYPYYEKKIKKNNTIYPLNVFIMKKEYFFEYSQFIFDVLFKLEKKIKIPSDAYQMRVFGFLSERMMLPFIEYLKDKKNINVKEGVVLYLDRKEKNEGNI</sequence>
<evidence type="ECO:0000313" key="3">
    <source>
        <dbReference type="Proteomes" id="UP000321943"/>
    </source>
</evidence>
<proteinExistence type="predicted"/>
<gene>
    <name evidence="2" type="ORF">JCM16777_0127</name>
</gene>
<protein>
    <recommendedName>
        <fullName evidence="1">DUF4422 domain-containing protein</fullName>
    </recommendedName>
</protein>
<dbReference type="GeneID" id="84803493"/>
<accession>A0A7U6L915</accession>
<dbReference type="InterPro" id="IPR025536">
    <property type="entry name" value="DUF4422"/>
</dbReference>
<reference evidence="2 3" key="1">
    <citation type="submission" date="2019-07" db="EMBL/GenBank/DDBJ databases">
        <title>Complete Genome Sequence of Leptotrichia wadei Strain JCM16777.</title>
        <authorList>
            <person name="Watanabe S."/>
            <person name="Cui L."/>
        </authorList>
    </citation>
    <scope>NUCLEOTIDE SEQUENCE [LARGE SCALE GENOMIC DNA]</scope>
    <source>
        <strain evidence="2 3">JCM16777</strain>
    </source>
</reference>
<feature type="domain" description="DUF4422" evidence="1">
    <location>
        <begin position="8"/>
        <end position="258"/>
    </location>
</feature>
<name>A0A7U6L915_9FUSO</name>
<evidence type="ECO:0000313" key="2">
    <source>
        <dbReference type="EMBL" id="BBM41903.1"/>
    </source>
</evidence>
<dbReference type="RefSeq" id="WP_018499774.1">
    <property type="nucleotide sequence ID" value="NZ_AP019829.2"/>
</dbReference>
<dbReference type="EMBL" id="AP019829">
    <property type="protein sequence ID" value="BBM41903.1"/>
    <property type="molecule type" value="Genomic_DNA"/>
</dbReference>
<dbReference type="Proteomes" id="UP000321943">
    <property type="component" value="Chromosome"/>
</dbReference>
<organism evidence="2 3">
    <name type="scientific">Leptotrichia wadei</name>
    <dbReference type="NCBI Taxonomy" id="157687"/>
    <lineage>
        <taxon>Bacteria</taxon>
        <taxon>Fusobacteriati</taxon>
        <taxon>Fusobacteriota</taxon>
        <taxon>Fusobacteriia</taxon>
        <taxon>Fusobacteriales</taxon>
        <taxon>Leptotrichiaceae</taxon>
        <taxon>Leptotrichia</taxon>
    </lineage>
</organism>
<evidence type="ECO:0000259" key="1">
    <source>
        <dbReference type="Pfam" id="PF14393"/>
    </source>
</evidence>